<dbReference type="Gene3D" id="3.60.15.10">
    <property type="entry name" value="Ribonuclease Z/Hydroxyacylglutathione hydrolase-like"/>
    <property type="match status" value="1"/>
</dbReference>
<dbReference type="SUPFAM" id="SSF56281">
    <property type="entry name" value="Metallo-hydrolase/oxidoreductase"/>
    <property type="match status" value="1"/>
</dbReference>
<dbReference type="eggNOG" id="COG1853">
    <property type="taxonomic scope" value="Bacteria"/>
</dbReference>
<dbReference type="Proteomes" id="UP000001511">
    <property type="component" value="Chromosome"/>
</dbReference>
<keyword evidence="4" id="KW-0813">Transport</keyword>
<dbReference type="AlphaFoldDB" id="D7E361"/>
<dbReference type="InterPro" id="IPR001279">
    <property type="entry name" value="Metallo-B-lactamas"/>
</dbReference>
<evidence type="ECO:0000256" key="3">
    <source>
        <dbReference type="ARBA" id="ARBA00007121"/>
    </source>
</evidence>
<name>D7E361_NOSA0</name>
<comment type="cofactor">
    <cofactor evidence="1">
        <name>Fe cation</name>
        <dbReference type="ChEBI" id="CHEBI:24875"/>
    </cofactor>
</comment>
<dbReference type="GO" id="GO:0016646">
    <property type="term" value="F:oxidoreductase activity, acting on the CH-NH group of donors, NAD or NADP as acceptor"/>
    <property type="evidence" value="ECO:0007669"/>
    <property type="project" value="UniProtKB-ARBA"/>
</dbReference>
<gene>
    <name evidence="9" type="ordered locus">Aazo_1162</name>
</gene>
<keyword evidence="6" id="KW-0560">Oxidoreductase</keyword>
<dbReference type="STRING" id="551115.Aazo_1162"/>
<dbReference type="InterPro" id="IPR008254">
    <property type="entry name" value="Flavodoxin/NO_synth"/>
</dbReference>
<dbReference type="eggNOG" id="COG0426">
    <property type="taxonomic scope" value="Bacteria"/>
</dbReference>
<dbReference type="InterPro" id="IPR001226">
    <property type="entry name" value="Flavodoxin_CS"/>
</dbReference>
<dbReference type="PANTHER" id="PTHR32145:SF32">
    <property type="entry name" value="DIFLAVIN FLAVOPROTEIN A 4-RELATED"/>
    <property type="match status" value="1"/>
</dbReference>
<keyword evidence="10" id="KW-1185">Reference proteome</keyword>
<dbReference type="Pfam" id="PF00258">
    <property type="entry name" value="Flavodoxin_1"/>
    <property type="match status" value="1"/>
</dbReference>
<dbReference type="SMART" id="SM00903">
    <property type="entry name" value="Flavin_Reduct"/>
    <property type="match status" value="1"/>
</dbReference>
<dbReference type="SMART" id="SM00849">
    <property type="entry name" value="Lactamase_B"/>
    <property type="match status" value="1"/>
</dbReference>
<dbReference type="OrthoDB" id="9807946at2"/>
<evidence type="ECO:0000256" key="4">
    <source>
        <dbReference type="ARBA" id="ARBA00022448"/>
    </source>
</evidence>
<evidence type="ECO:0000256" key="1">
    <source>
        <dbReference type="ARBA" id="ARBA00001962"/>
    </source>
</evidence>
<dbReference type="PROSITE" id="PS50902">
    <property type="entry name" value="FLAVODOXIN_LIKE"/>
    <property type="match status" value="1"/>
</dbReference>
<dbReference type="EMBL" id="CP002059">
    <property type="protein sequence ID" value="ADI63484.1"/>
    <property type="molecule type" value="Genomic_DNA"/>
</dbReference>
<dbReference type="SUPFAM" id="SSF50475">
    <property type="entry name" value="FMN-binding split barrel"/>
    <property type="match status" value="1"/>
</dbReference>
<evidence type="ECO:0000256" key="2">
    <source>
        <dbReference type="ARBA" id="ARBA00006098"/>
    </source>
</evidence>
<comment type="function">
    <text evidence="7">Mediates electron transfer from NADH to oxygen, reducing it to water. This modular protein has 3 redox cofactors, in other organisms the same activity requires 2 or 3 proteins.</text>
</comment>
<dbReference type="RefSeq" id="WP_013190502.1">
    <property type="nucleotide sequence ID" value="NC_014248.1"/>
</dbReference>
<evidence type="ECO:0000256" key="7">
    <source>
        <dbReference type="ARBA" id="ARBA00025633"/>
    </source>
</evidence>
<dbReference type="GO" id="GO:0010181">
    <property type="term" value="F:FMN binding"/>
    <property type="evidence" value="ECO:0007669"/>
    <property type="project" value="InterPro"/>
</dbReference>
<evidence type="ECO:0000259" key="8">
    <source>
        <dbReference type="PROSITE" id="PS50902"/>
    </source>
</evidence>
<dbReference type="InterPro" id="IPR045761">
    <property type="entry name" value="ODP_dom"/>
</dbReference>
<organism evidence="9 10">
    <name type="scientific">Nostoc azollae (strain 0708)</name>
    <name type="common">Anabaena azollae (strain 0708)</name>
    <dbReference type="NCBI Taxonomy" id="551115"/>
    <lineage>
        <taxon>Bacteria</taxon>
        <taxon>Bacillati</taxon>
        <taxon>Cyanobacteriota</taxon>
        <taxon>Cyanophyceae</taxon>
        <taxon>Nostocales</taxon>
        <taxon>Nostocaceae</taxon>
        <taxon>Trichormus</taxon>
    </lineage>
</organism>
<dbReference type="InterPro" id="IPR012349">
    <property type="entry name" value="Split_barrel_FMN-bd"/>
</dbReference>
<dbReference type="Pfam" id="PF01613">
    <property type="entry name" value="Flavin_Reduct"/>
    <property type="match status" value="1"/>
</dbReference>
<proteinExistence type="inferred from homology"/>
<dbReference type="InterPro" id="IPR029039">
    <property type="entry name" value="Flavoprotein-like_sf"/>
</dbReference>
<protein>
    <submittedName>
        <fullName evidence="9">Flavin reductase domain protein FMN-binding protein</fullName>
    </submittedName>
</protein>
<dbReference type="PANTHER" id="PTHR32145">
    <property type="entry name" value="DIFLAVIN FLAVOPROTEIN A 2-RELATED"/>
    <property type="match status" value="1"/>
</dbReference>
<sequence>MLETKPRDIQILPIGTDTTILRARSWTRLRFEIEYALAKGTTANSFLIQGDKIALIDPPGETFTEIYLAALQQRIDVETVDYVILGHVNPNRAATLRTLLEISPQITFVCSNPGAINLKAALENQDLPILVMRGEETLDLGKGHHLQFIPTPNPRYADELCTYDPQTEILFSDKLFGAHTCGDQVFDEGWEIFNEDRRYYFDCLMAPHARQVETALDKLSDLPVRLYATGHGSLVRYGLIELTHSYREWIQQQTNADMTVTLIYASAYGNTATLAQAIARGITKAGVSVESINCEFADPEEIKTAVEKSAGFVIGSPTLGGHAPTPVQTALGIVLSTATNNKLAGVFGSFGWSGEAVDFIESKLKDAGYRFGFDTIRVKFKPNEVTLQTCEEAGTDFAQALKRAAKKAVVARQPATNVEQAVGRIVGSLCVVTATQGEVKTGMLASWVAQASFSPPGLTIAVAKDRAMENMTHTGNEFVVNILTEGREIRKQFMKVYTPGQDRFAGLAMEEASNGGVILSGALSYLECSVQSRMEVGDHWLVYATVNDGKVLNQDGVTAVHHRKSGSYY</sequence>
<accession>D7E361</accession>
<dbReference type="SUPFAM" id="SSF52218">
    <property type="entry name" value="Flavoproteins"/>
    <property type="match status" value="1"/>
</dbReference>
<dbReference type="InterPro" id="IPR036866">
    <property type="entry name" value="RibonucZ/Hydroxyglut_hydro"/>
</dbReference>
<dbReference type="KEGG" id="naz:Aazo_1162"/>
<dbReference type="GO" id="GO:0009055">
    <property type="term" value="F:electron transfer activity"/>
    <property type="evidence" value="ECO:0007669"/>
    <property type="project" value="InterPro"/>
</dbReference>
<feature type="domain" description="Flavodoxin-like" evidence="8">
    <location>
        <begin position="260"/>
        <end position="398"/>
    </location>
</feature>
<evidence type="ECO:0000256" key="6">
    <source>
        <dbReference type="ARBA" id="ARBA00023002"/>
    </source>
</evidence>
<dbReference type="HOGENOM" id="CLU_017490_2_1_3"/>
<dbReference type="InterPro" id="IPR002563">
    <property type="entry name" value="Flavin_Rdtase-like_dom"/>
</dbReference>
<comment type="similarity">
    <text evidence="3">In the N-terminal section; belongs to the zinc metallo-hydrolase group 3 family.</text>
</comment>
<dbReference type="CDD" id="cd07709">
    <property type="entry name" value="flavodiiron_proteins_MBL-fold"/>
    <property type="match status" value="1"/>
</dbReference>
<evidence type="ECO:0000313" key="9">
    <source>
        <dbReference type="EMBL" id="ADI63484.1"/>
    </source>
</evidence>
<comment type="similarity">
    <text evidence="2">In the C-terminal section; belongs to the flavodoxin reductase family.</text>
</comment>
<evidence type="ECO:0000256" key="5">
    <source>
        <dbReference type="ARBA" id="ARBA00022982"/>
    </source>
</evidence>
<dbReference type="Gene3D" id="3.40.50.360">
    <property type="match status" value="1"/>
</dbReference>
<dbReference type="PROSITE" id="PS00201">
    <property type="entry name" value="FLAVODOXIN"/>
    <property type="match status" value="1"/>
</dbReference>
<dbReference type="Pfam" id="PF19583">
    <property type="entry name" value="ODP"/>
    <property type="match status" value="1"/>
</dbReference>
<keyword evidence="5" id="KW-0249">Electron transport</keyword>
<dbReference type="Gene3D" id="2.30.110.10">
    <property type="entry name" value="Electron Transport, Fmn-binding Protein, Chain A"/>
    <property type="match status" value="1"/>
</dbReference>
<evidence type="ECO:0000313" key="10">
    <source>
        <dbReference type="Proteomes" id="UP000001511"/>
    </source>
</evidence>
<reference evidence="9 10" key="1">
    <citation type="journal article" date="2010" name="PLoS ONE">
        <title>Genome erosion in a nitrogen-fixing vertically transmitted endosymbiotic multicellular cyanobacterium.</title>
        <authorList>
            <person name="Ran L."/>
            <person name="Larsson J."/>
            <person name="Vigil-Stenman T."/>
            <person name="Nylander J.A."/>
            <person name="Ininbergs K."/>
            <person name="Zheng W.W."/>
            <person name="Lapidus A."/>
            <person name="Lowry S."/>
            <person name="Haselkorn R."/>
            <person name="Bergman B."/>
        </authorList>
    </citation>
    <scope>NUCLEOTIDE SEQUENCE [LARGE SCALE GENOMIC DNA]</scope>
    <source>
        <strain evidence="9 10">0708</strain>
    </source>
</reference>
<dbReference type="InterPro" id="IPR051285">
    <property type="entry name" value="NADH_oxidoreductase_modular"/>
</dbReference>